<feature type="region of interest" description="Disordered" evidence="11">
    <location>
        <begin position="399"/>
        <end position="425"/>
    </location>
</feature>
<dbReference type="Proteomes" id="UP000000707">
    <property type="component" value="Unassembled WGS sequence"/>
</dbReference>
<evidence type="ECO:0000256" key="1">
    <source>
        <dbReference type="ARBA" id="ARBA00004123"/>
    </source>
</evidence>
<keyword evidence="4" id="KW-0547">Nucleotide-binding</keyword>
<evidence type="ECO:0000256" key="5">
    <source>
        <dbReference type="ARBA" id="ARBA00022801"/>
    </source>
</evidence>
<evidence type="ECO:0000256" key="3">
    <source>
        <dbReference type="ARBA" id="ARBA00012551"/>
    </source>
</evidence>
<name>G3BBX7_CANTC</name>
<dbReference type="eggNOG" id="KOG0389">
    <property type="taxonomic scope" value="Eukaryota"/>
</dbReference>
<dbReference type="PROSITE" id="PS51192">
    <property type="entry name" value="HELICASE_ATP_BIND_1"/>
    <property type="match status" value="1"/>
</dbReference>
<protein>
    <recommendedName>
        <fullName evidence="3">DNA helicase</fullName>
        <ecNumber evidence="3">3.6.4.12</ecNumber>
    </recommendedName>
</protein>
<feature type="domain" description="Helicase ATP-binding" evidence="12">
    <location>
        <begin position="537"/>
        <end position="704"/>
    </location>
</feature>
<dbReference type="Pfam" id="PF00176">
    <property type="entry name" value="SNF2-rel_dom"/>
    <property type="match status" value="1"/>
</dbReference>
<evidence type="ECO:0000256" key="11">
    <source>
        <dbReference type="SAM" id="MobiDB-lite"/>
    </source>
</evidence>
<dbReference type="InterPro" id="IPR027417">
    <property type="entry name" value="P-loop_NTPase"/>
</dbReference>
<evidence type="ECO:0000259" key="12">
    <source>
        <dbReference type="PROSITE" id="PS51192"/>
    </source>
</evidence>
<comment type="subcellular location">
    <subcellularLocation>
        <location evidence="1">Nucleus</location>
    </subcellularLocation>
</comment>
<dbReference type="InterPro" id="IPR000330">
    <property type="entry name" value="SNF2_N"/>
</dbReference>
<evidence type="ECO:0000256" key="8">
    <source>
        <dbReference type="ARBA" id="ARBA00022853"/>
    </source>
</evidence>
<dbReference type="Gene3D" id="3.40.50.300">
    <property type="entry name" value="P-loop containing nucleotide triphosphate hydrolases"/>
    <property type="match status" value="1"/>
</dbReference>
<dbReference type="SMART" id="SM00490">
    <property type="entry name" value="HELICc"/>
    <property type="match status" value="1"/>
</dbReference>
<keyword evidence="10" id="KW-0539">Nucleus</keyword>
<dbReference type="EMBL" id="GL996528">
    <property type="protein sequence ID" value="EGV60107.1"/>
    <property type="molecule type" value="Genomic_DNA"/>
</dbReference>
<dbReference type="KEGG" id="cten:18249208"/>
<dbReference type="Pfam" id="PF00271">
    <property type="entry name" value="Helicase_C"/>
    <property type="match status" value="1"/>
</dbReference>
<dbReference type="InterPro" id="IPR001650">
    <property type="entry name" value="Helicase_C-like"/>
</dbReference>
<feature type="compositionally biased region" description="Basic residues" evidence="11">
    <location>
        <begin position="416"/>
        <end position="425"/>
    </location>
</feature>
<dbReference type="STRING" id="590646.G3BBX7"/>
<dbReference type="PANTHER" id="PTHR10799">
    <property type="entry name" value="SNF2/RAD54 HELICASE FAMILY"/>
    <property type="match status" value="1"/>
</dbReference>
<feature type="region of interest" description="Disordered" evidence="11">
    <location>
        <begin position="1"/>
        <end position="45"/>
    </location>
</feature>
<feature type="region of interest" description="Disordered" evidence="11">
    <location>
        <begin position="313"/>
        <end position="347"/>
    </location>
</feature>
<dbReference type="Gene3D" id="3.40.50.10810">
    <property type="entry name" value="Tandem AAA-ATPase domain"/>
    <property type="match status" value="1"/>
</dbReference>
<dbReference type="SMART" id="SM00487">
    <property type="entry name" value="DEXDc"/>
    <property type="match status" value="1"/>
</dbReference>
<keyword evidence="6" id="KW-0347">Helicase</keyword>
<dbReference type="HOGENOM" id="CLU_000315_16_2_1"/>
<feature type="region of interest" description="Disordered" evidence="11">
    <location>
        <begin position="151"/>
        <end position="208"/>
    </location>
</feature>
<evidence type="ECO:0000256" key="7">
    <source>
        <dbReference type="ARBA" id="ARBA00022840"/>
    </source>
</evidence>
<sequence length="1073" mass="123107">MSWYKSGSNPKIQVESTPPKTVPYVQVPSSSPVTINTSPSKEAVDLPSINGHKVLDEATQKSLESRRQALRNHKDFPMVRKRFSYLPESAIFKGFVKGRGNLREITKFLTENYSKDEILRRQEKENTDKQKQEEWERIQKNSQKLMREYERSEMLEQEKQQTEPLVDDSNSNKRQHEYDEEESPIKLRGKSRPKVVESPVKSEEIQSTKVELTRPKLSILDKYKNRKQVSILDMMSQKKENPQKKKKLVRLSSLKDRATPATSTSPSPEPVSLKSFSFNDSGLSSFKKSMDGKVIKVSSPEVDELDVLEERIKNNRKNRKTKAFEEVLSDDDSSDDMSQEDEYADDSGLTSMDSRVLEFLNNASQQDITEIGNIPPTVSELVINMRPYDDIYAVSEEKFELPKDSDGQEEADDAKTKKKQRAKKKPVGQKLIESIEANLKGYRAVDSLVKKCSEFGDLISKQMEAWGVTVTGQDGELEIVDIQPTNEIIEISDDDEKPIQTVKHHKKSLAYIHQAPETFNDEFELKNYQLVGINWLNLLYTNHLSCILADEMGLGKTCQVIAFMSHLKSSNQSKGPHLVVVPSSTLENWLREFNKFCPDIIVQAYYGSQAEREELRYELRQAKFDVLVTTYNLASGSPIDFKFLRNQEFDMVVYDEGHMLKNSNSERYNKLMRMTAKFRLLLTGTPLQNNLKELVSLLAFMLPHLFSEKKEDLQIIFNQKAKTTDTNENYNPLLSIQAISKAKTMMTPFVLRRKKAQVLKHLPEKINKVEYCELTKEQQEIYDDHMNKGKANRVERERRKLLTGKEAEEAKRNPIPSSNNVLMSLRKAALHPLLFRTLFKQEDLKKMATLITNEPEYADANRAYILEDMEVMSDYELDNLCHKFPKTLGKYTLPKDAYLNSGKISILQKAIEDTIARGEKILVFSLFTQILDILERVLSFINVKFLRLDGQTNVENRQDLIDTFYEDKTIPVFLLSTRAGGFGINLVAANNVLIFDQSYNPHDDKQAEDRAHRVGQTKEVVVTRLIASNTIEENILQLAQNKLQLDQSISTETNDKVVEEKAASLFEKLLFGA</sequence>
<accession>G3BBX7</accession>
<evidence type="ECO:0000313" key="15">
    <source>
        <dbReference type="Proteomes" id="UP000000707"/>
    </source>
</evidence>
<feature type="domain" description="Helicase C-terminal" evidence="13">
    <location>
        <begin position="906"/>
        <end position="1057"/>
    </location>
</feature>
<evidence type="ECO:0000313" key="14">
    <source>
        <dbReference type="EMBL" id="EGV60107.1"/>
    </source>
</evidence>
<keyword evidence="8" id="KW-0156">Chromatin regulator</keyword>
<evidence type="ECO:0000256" key="2">
    <source>
        <dbReference type="ARBA" id="ARBA00007025"/>
    </source>
</evidence>
<feature type="compositionally biased region" description="Polar residues" evidence="11">
    <location>
        <begin position="1"/>
        <end position="19"/>
    </location>
</feature>
<dbReference type="InterPro" id="IPR038718">
    <property type="entry name" value="SNF2-like_sf"/>
</dbReference>
<dbReference type="AlphaFoldDB" id="G3BBX7"/>
<feature type="region of interest" description="Disordered" evidence="11">
    <location>
        <begin position="234"/>
        <end position="276"/>
    </location>
</feature>
<dbReference type="EC" id="3.6.4.12" evidence="3"/>
<evidence type="ECO:0000256" key="10">
    <source>
        <dbReference type="ARBA" id="ARBA00023242"/>
    </source>
</evidence>
<evidence type="ECO:0000256" key="6">
    <source>
        <dbReference type="ARBA" id="ARBA00022806"/>
    </source>
</evidence>
<dbReference type="GO" id="GO:0005524">
    <property type="term" value="F:ATP binding"/>
    <property type="evidence" value="ECO:0007669"/>
    <property type="project" value="UniProtKB-KW"/>
</dbReference>
<dbReference type="FunFam" id="3.40.50.10810:FF:000014">
    <property type="entry name" value="SWI/SNF-related matrix-associated actin-dependent regulator of chromatin subfamily A containing DEAD/H box 1"/>
    <property type="match status" value="1"/>
</dbReference>
<dbReference type="GO" id="GO:0140658">
    <property type="term" value="F:ATP-dependent chromatin remodeler activity"/>
    <property type="evidence" value="ECO:0007669"/>
    <property type="project" value="UniProtKB-ARBA"/>
</dbReference>
<reference evidence="14 15" key="1">
    <citation type="journal article" date="2011" name="Proc. Natl. Acad. Sci. U.S.A.">
        <title>Comparative genomics of xylose-fermenting fungi for enhanced biofuel production.</title>
        <authorList>
            <person name="Wohlbach D.J."/>
            <person name="Kuo A."/>
            <person name="Sato T.K."/>
            <person name="Potts K.M."/>
            <person name="Salamov A.A."/>
            <person name="LaButti K.M."/>
            <person name="Sun H."/>
            <person name="Clum A."/>
            <person name="Pangilinan J.L."/>
            <person name="Lindquist E.A."/>
            <person name="Lucas S."/>
            <person name="Lapidus A."/>
            <person name="Jin M."/>
            <person name="Gunawan C."/>
            <person name="Balan V."/>
            <person name="Dale B.E."/>
            <person name="Jeffries T.W."/>
            <person name="Zinkel R."/>
            <person name="Barry K.W."/>
            <person name="Grigoriev I.V."/>
            <person name="Gasch A.P."/>
        </authorList>
    </citation>
    <scope>NUCLEOTIDE SEQUENCE [LARGE SCALE GENOMIC DNA]</scope>
    <source>
        <strain evidence="14">ATCC 10573</strain>
        <strain evidence="15">ATCC 10573 / BCRC 21748 / CBS 615 / JCM 9827 / NBRC 10315 / NRRL Y-1498 / VKM Y-70</strain>
    </source>
</reference>
<dbReference type="GeneID" id="18249208"/>
<keyword evidence="7" id="KW-0067">ATP-binding</keyword>
<feature type="compositionally biased region" description="Acidic residues" evidence="11">
    <location>
        <begin position="327"/>
        <end position="345"/>
    </location>
</feature>
<keyword evidence="5" id="KW-0378">Hydrolase</keyword>
<dbReference type="PROSITE" id="PS51194">
    <property type="entry name" value="HELICASE_CTER"/>
    <property type="match status" value="1"/>
</dbReference>
<evidence type="ECO:0000259" key="13">
    <source>
        <dbReference type="PROSITE" id="PS51194"/>
    </source>
</evidence>
<gene>
    <name evidence="14" type="ORF">CANTEDRAFT_126988</name>
</gene>
<keyword evidence="9" id="KW-0238">DNA-binding</keyword>
<organism evidence="15">
    <name type="scientific">Candida tenuis (strain ATCC 10573 / BCRC 21748 / CBS 615 / JCM 9827 / NBRC 10315 / NRRL Y-1498 / VKM Y-70)</name>
    <name type="common">Yeast</name>
    <name type="synonym">Yamadazyma tenuis</name>
    <dbReference type="NCBI Taxonomy" id="590646"/>
    <lineage>
        <taxon>Eukaryota</taxon>
        <taxon>Fungi</taxon>
        <taxon>Dikarya</taxon>
        <taxon>Ascomycota</taxon>
        <taxon>Saccharomycotina</taxon>
        <taxon>Pichiomycetes</taxon>
        <taxon>Debaryomycetaceae</taxon>
        <taxon>Yamadazyma</taxon>
    </lineage>
</organism>
<dbReference type="GO" id="GO:0005694">
    <property type="term" value="C:chromosome"/>
    <property type="evidence" value="ECO:0007669"/>
    <property type="project" value="UniProtKB-ARBA"/>
</dbReference>
<keyword evidence="15" id="KW-1185">Reference proteome</keyword>
<dbReference type="EMBL" id="GL996528">
    <property type="protein sequence ID" value="EGV60108.1"/>
    <property type="molecule type" value="Genomic_DNA"/>
</dbReference>
<dbReference type="GO" id="GO:0003677">
    <property type="term" value="F:DNA binding"/>
    <property type="evidence" value="ECO:0007669"/>
    <property type="project" value="UniProtKB-KW"/>
</dbReference>
<dbReference type="InterPro" id="IPR049730">
    <property type="entry name" value="SNF2/RAD54-like_C"/>
</dbReference>
<dbReference type="SUPFAM" id="SSF52540">
    <property type="entry name" value="P-loop containing nucleoside triphosphate hydrolases"/>
    <property type="match status" value="2"/>
</dbReference>
<dbReference type="OrthoDB" id="5857104at2759"/>
<dbReference type="GO" id="GO:0003678">
    <property type="term" value="F:DNA helicase activity"/>
    <property type="evidence" value="ECO:0007669"/>
    <property type="project" value="UniProtKB-EC"/>
</dbReference>
<dbReference type="InterPro" id="IPR014001">
    <property type="entry name" value="Helicase_ATP-bd"/>
</dbReference>
<evidence type="ECO:0000256" key="4">
    <source>
        <dbReference type="ARBA" id="ARBA00022741"/>
    </source>
</evidence>
<feature type="compositionally biased region" description="Basic and acidic residues" evidence="11">
    <location>
        <begin position="151"/>
        <end position="161"/>
    </location>
</feature>
<dbReference type="CDD" id="cd18793">
    <property type="entry name" value="SF2_C_SNF"/>
    <property type="match status" value="1"/>
</dbReference>
<evidence type="ECO:0000256" key="9">
    <source>
        <dbReference type="ARBA" id="ARBA00023125"/>
    </source>
</evidence>
<comment type="similarity">
    <text evidence="2">Belongs to the SNF2/RAD54 helicase family.</text>
</comment>
<dbReference type="CDD" id="cd17998">
    <property type="entry name" value="DEXHc_SMARCAD1"/>
    <property type="match status" value="1"/>
</dbReference>
<dbReference type="GO" id="GO:0016787">
    <property type="term" value="F:hydrolase activity"/>
    <property type="evidence" value="ECO:0007669"/>
    <property type="project" value="UniProtKB-KW"/>
</dbReference>
<dbReference type="GO" id="GO:0005634">
    <property type="term" value="C:nucleus"/>
    <property type="evidence" value="ECO:0007669"/>
    <property type="project" value="UniProtKB-SubCell"/>
</dbReference>
<feature type="compositionally biased region" description="Low complexity" evidence="11">
    <location>
        <begin position="22"/>
        <end position="33"/>
    </location>
</feature>
<proteinExistence type="inferred from homology"/>